<dbReference type="PATRIC" id="fig|1230453.4.peg.3733"/>
<name>M0H910_HALEO</name>
<dbReference type="STRING" id="1230453.C453_18755"/>
<evidence type="ECO:0000313" key="2">
    <source>
        <dbReference type="EMBL" id="ELZ81006.1"/>
    </source>
</evidence>
<dbReference type="OrthoDB" id="8638at2157"/>
<dbReference type="PANTHER" id="PTHR34512:SF30">
    <property type="entry name" value="OUTER MEMBRANE PROTEIN ASSEMBLY FACTOR BAMB"/>
    <property type="match status" value="1"/>
</dbReference>
<proteinExistence type="predicted"/>
<reference evidence="2 3" key="1">
    <citation type="journal article" date="2014" name="PLoS Genet.">
        <title>Phylogenetically driven sequencing of extremely halophilic archaea reveals strategies for static and dynamic osmo-response.</title>
        <authorList>
            <person name="Becker E.A."/>
            <person name="Seitzer P.M."/>
            <person name="Tritt A."/>
            <person name="Larsen D."/>
            <person name="Krusor M."/>
            <person name="Yao A.I."/>
            <person name="Wu D."/>
            <person name="Madern D."/>
            <person name="Eisen J.A."/>
            <person name="Darling A.E."/>
            <person name="Facciotti M.T."/>
        </authorList>
    </citation>
    <scope>NUCLEOTIDE SEQUENCE [LARGE SCALE GENOMIC DNA]</scope>
    <source>
        <strain evidence="2 3">ATCC BAA-1513</strain>
    </source>
</reference>
<dbReference type="Proteomes" id="UP000011612">
    <property type="component" value="Unassembled WGS sequence"/>
</dbReference>
<dbReference type="EMBL" id="AOLK01000024">
    <property type="protein sequence ID" value="ELZ81006.1"/>
    <property type="molecule type" value="Genomic_DNA"/>
</dbReference>
<dbReference type="Pfam" id="PF13360">
    <property type="entry name" value="PQQ_2"/>
    <property type="match status" value="2"/>
</dbReference>
<gene>
    <name evidence="2" type="ORF">C453_18755</name>
</gene>
<organism evidence="2 3">
    <name type="scientific">Haloferax elongans ATCC BAA-1513</name>
    <dbReference type="NCBI Taxonomy" id="1230453"/>
    <lineage>
        <taxon>Archaea</taxon>
        <taxon>Methanobacteriati</taxon>
        <taxon>Methanobacteriota</taxon>
        <taxon>Stenosarchaea group</taxon>
        <taxon>Halobacteria</taxon>
        <taxon>Halobacteriales</taxon>
        <taxon>Haloferacaceae</taxon>
        <taxon>Haloferax</taxon>
    </lineage>
</organism>
<feature type="domain" description="Pyrrolo-quinoline quinone repeat" evidence="1">
    <location>
        <begin position="155"/>
        <end position="388"/>
    </location>
</feature>
<dbReference type="Gene3D" id="2.130.10.10">
    <property type="entry name" value="YVTN repeat-like/Quinoprotein amine dehydrogenase"/>
    <property type="match status" value="1"/>
</dbReference>
<dbReference type="SMART" id="SM00564">
    <property type="entry name" value="PQQ"/>
    <property type="match status" value="3"/>
</dbReference>
<sequence>MADFTNHRELGPLDAARSRHNWARSAVATADSRVFVGTADGRIVAYDSALDRVQWDADGGEQQDATGDHRIVSMAATNDCLVVGERGGDGTISAFDPETGTERWSYATTDDIGTATKDSLFFLPYVVDVAVTEERVVAAARRYERDGEKRVWSSVVLGFDHDGAVQWRSWVAASPIALDTDGERVAVAYNRCPEPEQDGLVVLDAETGDSVTTWDPELDAERRVGDVAFAGDDIAVSCHGDKRGYLLDSDGKERWSVDLAVKEPIGDETVYAYPNHVCVADSVAVFVTGNTFAESTRDPDARHPQEHTAFAVEDGEILWTHDIGGFARGVESVGEHALIPSAQNFRRRSADTHGVHVFDAEGGHSETTALSGIPTALAVGDGLLAVVEEPVEYHDEEVTHGAYRLHSGTLE</sequence>
<protein>
    <submittedName>
        <fullName evidence="2">Tup1 like transcriptional repressor</fullName>
    </submittedName>
</protein>
<accession>M0H910</accession>
<feature type="domain" description="Pyrrolo-quinoline quinone repeat" evidence="1">
    <location>
        <begin position="22"/>
        <end position="115"/>
    </location>
</feature>
<comment type="caution">
    <text evidence="2">The sequence shown here is derived from an EMBL/GenBank/DDBJ whole genome shotgun (WGS) entry which is preliminary data.</text>
</comment>
<keyword evidence="3" id="KW-1185">Reference proteome</keyword>
<evidence type="ECO:0000259" key="1">
    <source>
        <dbReference type="Pfam" id="PF13360"/>
    </source>
</evidence>
<dbReference type="InterPro" id="IPR002372">
    <property type="entry name" value="PQQ_rpt_dom"/>
</dbReference>
<dbReference type="Gene3D" id="2.40.10.480">
    <property type="match status" value="1"/>
</dbReference>
<dbReference type="AlphaFoldDB" id="M0H910"/>
<dbReference type="InterPro" id="IPR011047">
    <property type="entry name" value="Quinoprotein_ADH-like_sf"/>
</dbReference>
<dbReference type="PANTHER" id="PTHR34512">
    <property type="entry name" value="CELL SURFACE PROTEIN"/>
    <property type="match status" value="1"/>
</dbReference>
<dbReference type="InterPro" id="IPR018391">
    <property type="entry name" value="PQQ_b-propeller_rpt"/>
</dbReference>
<dbReference type="SUPFAM" id="SSF50998">
    <property type="entry name" value="Quinoprotein alcohol dehydrogenase-like"/>
    <property type="match status" value="1"/>
</dbReference>
<dbReference type="InterPro" id="IPR015943">
    <property type="entry name" value="WD40/YVTN_repeat-like_dom_sf"/>
</dbReference>
<dbReference type="RefSeq" id="WP_008327022.1">
    <property type="nucleotide sequence ID" value="NZ_AOLK01000024.1"/>
</dbReference>
<evidence type="ECO:0000313" key="3">
    <source>
        <dbReference type="Proteomes" id="UP000011612"/>
    </source>
</evidence>